<evidence type="ECO:0000256" key="4">
    <source>
        <dbReference type="PROSITE-ProRule" id="PRU00023"/>
    </source>
</evidence>
<dbReference type="EMBL" id="JADAQX010000305">
    <property type="protein sequence ID" value="KAF8820775.1"/>
    <property type="molecule type" value="Genomic_DNA"/>
</dbReference>
<feature type="repeat" description="ANK" evidence="4">
    <location>
        <begin position="273"/>
        <end position="305"/>
    </location>
</feature>
<keyword evidence="5" id="KW-0812">Transmembrane</keyword>
<evidence type="ECO:0000256" key="2">
    <source>
        <dbReference type="ARBA" id="ARBA00023043"/>
    </source>
</evidence>
<dbReference type="PANTHER" id="PTHR24119:SF0">
    <property type="entry name" value="ACYL-COA-BINDING DOMAIN-CONTAINING PROTEIN 6"/>
    <property type="match status" value="1"/>
</dbReference>
<evidence type="ECO:0000256" key="1">
    <source>
        <dbReference type="ARBA" id="ARBA00022737"/>
    </source>
</evidence>
<dbReference type="SUPFAM" id="SSF47027">
    <property type="entry name" value="Acyl-CoA binding protein"/>
    <property type="match status" value="1"/>
</dbReference>
<dbReference type="Pfam" id="PF12796">
    <property type="entry name" value="Ank_2"/>
    <property type="match status" value="1"/>
</dbReference>
<evidence type="ECO:0000256" key="3">
    <source>
        <dbReference type="ARBA" id="ARBA00023121"/>
    </source>
</evidence>
<feature type="repeat" description="ANK" evidence="4">
    <location>
        <begin position="306"/>
        <end position="338"/>
    </location>
</feature>
<dbReference type="PANTHER" id="PTHR24119">
    <property type="entry name" value="ACYL-COA-BINDING DOMAIN-CONTAINING PROTEIN 6"/>
    <property type="match status" value="1"/>
</dbReference>
<keyword evidence="5" id="KW-0472">Membrane</keyword>
<evidence type="ECO:0000256" key="5">
    <source>
        <dbReference type="SAM" id="Phobius"/>
    </source>
</evidence>
<feature type="domain" description="ACB" evidence="6">
    <location>
        <begin position="118"/>
        <end position="204"/>
    </location>
</feature>
<dbReference type="InterPro" id="IPR002110">
    <property type="entry name" value="Ankyrin_rpt"/>
</dbReference>
<dbReference type="PRINTS" id="PR00689">
    <property type="entry name" value="ACOABINDINGP"/>
</dbReference>
<dbReference type="Gene3D" id="1.20.80.10">
    <property type="match status" value="1"/>
</dbReference>
<sequence>MESRHWVLFGLTLSASIYSGYLLTLHYNCRKQRVAEKTGTQLKEVSLELKGNDSVDSEVVTRCFFSVSGIFSNFFFQRPFSFIARCFNLMKSKLPLSMVEETAMLEHSFSDEFIEEIIQNEFEKSCTAMRNNANLHISKEQQLQFYGLYKHATLGNCTETCPNPFNWKRLSQWEHWRKFAGTSRRQAMIAYIEESHKICSDIENTISTGDIESAPSLFKHDCIIDSPLKYEEMGENEDCDIDAFLEAVVLSDQETVFRMYSVDNSIIQKKDKNGLTALHYAADRGFLEMVIFLLENGAGINEQDENSETPLHLAVIAERVNVAEELIKRGADLSIRNVDGEIAKSMSEALSTAIQSVFRKV</sequence>
<keyword evidence="8" id="KW-1185">Reference proteome</keyword>
<dbReference type="PROSITE" id="PS51228">
    <property type="entry name" value="ACB_2"/>
    <property type="match status" value="1"/>
</dbReference>
<dbReference type="PROSITE" id="PS50297">
    <property type="entry name" value="ANK_REP_REGION"/>
    <property type="match status" value="2"/>
</dbReference>
<dbReference type="Gene3D" id="1.25.40.20">
    <property type="entry name" value="Ankyrin repeat-containing domain"/>
    <property type="match status" value="1"/>
</dbReference>
<dbReference type="SUPFAM" id="SSF48403">
    <property type="entry name" value="Ankyrin repeat"/>
    <property type="match status" value="1"/>
</dbReference>
<dbReference type="InterPro" id="IPR036770">
    <property type="entry name" value="Ankyrin_rpt-contain_sf"/>
</dbReference>
<dbReference type="PROSITE" id="PS50088">
    <property type="entry name" value="ANK_REPEAT"/>
    <property type="match status" value="2"/>
</dbReference>
<name>A0ABQ7J9V0_9APIC</name>
<dbReference type="Pfam" id="PF00887">
    <property type="entry name" value="ACBP"/>
    <property type="match status" value="1"/>
</dbReference>
<accession>A0ABQ7J9V0</accession>
<keyword evidence="5" id="KW-1133">Transmembrane helix</keyword>
<keyword evidence="1" id="KW-0677">Repeat</keyword>
<keyword evidence="3" id="KW-0446">Lipid-binding</keyword>
<organism evidence="7 8">
    <name type="scientific">Cardiosporidium cionae</name>
    <dbReference type="NCBI Taxonomy" id="476202"/>
    <lineage>
        <taxon>Eukaryota</taxon>
        <taxon>Sar</taxon>
        <taxon>Alveolata</taxon>
        <taxon>Apicomplexa</taxon>
        <taxon>Aconoidasida</taxon>
        <taxon>Nephromycida</taxon>
        <taxon>Cardiosporidium</taxon>
    </lineage>
</organism>
<keyword evidence="2 4" id="KW-0040">ANK repeat</keyword>
<dbReference type="InterPro" id="IPR000582">
    <property type="entry name" value="Acyl-CoA-binding_protein"/>
</dbReference>
<feature type="transmembrane region" description="Helical" evidence="5">
    <location>
        <begin position="6"/>
        <end position="27"/>
    </location>
</feature>
<comment type="caution">
    <text evidence="7">The sequence shown here is derived from an EMBL/GenBank/DDBJ whole genome shotgun (WGS) entry which is preliminary data.</text>
</comment>
<proteinExistence type="predicted"/>
<dbReference type="SMART" id="SM00248">
    <property type="entry name" value="ANK"/>
    <property type="match status" value="2"/>
</dbReference>
<gene>
    <name evidence="7" type="ORF">IE077_002828</name>
</gene>
<dbReference type="PRINTS" id="PR01415">
    <property type="entry name" value="ANKYRIN"/>
</dbReference>
<dbReference type="InterPro" id="IPR035984">
    <property type="entry name" value="Acyl-CoA-binding_sf"/>
</dbReference>
<evidence type="ECO:0000313" key="8">
    <source>
        <dbReference type="Proteomes" id="UP000823046"/>
    </source>
</evidence>
<evidence type="ECO:0000313" key="7">
    <source>
        <dbReference type="EMBL" id="KAF8820775.1"/>
    </source>
</evidence>
<protein>
    <submittedName>
        <fullName evidence="7">Acyl-coa-binding protein</fullName>
    </submittedName>
</protein>
<evidence type="ECO:0000259" key="6">
    <source>
        <dbReference type="PROSITE" id="PS51228"/>
    </source>
</evidence>
<dbReference type="InterPro" id="IPR014352">
    <property type="entry name" value="FERM/acyl-CoA-bd_prot_sf"/>
</dbReference>
<reference evidence="7 8" key="1">
    <citation type="journal article" date="2020" name="bioRxiv">
        <title>Metabolic contributions of an alphaproteobacterial endosymbiont in the apicomplexan Cardiosporidium cionae.</title>
        <authorList>
            <person name="Hunter E.S."/>
            <person name="Paight C.J."/>
            <person name="Lane C.E."/>
        </authorList>
    </citation>
    <scope>NUCLEOTIDE SEQUENCE [LARGE SCALE GENOMIC DNA]</scope>
    <source>
        <strain evidence="7">ESH_2018</strain>
    </source>
</reference>
<dbReference type="Proteomes" id="UP000823046">
    <property type="component" value="Unassembled WGS sequence"/>
</dbReference>